<feature type="compositionally biased region" description="Basic and acidic residues" evidence="4">
    <location>
        <begin position="404"/>
        <end position="417"/>
    </location>
</feature>
<feature type="compositionally biased region" description="Basic and acidic residues" evidence="4">
    <location>
        <begin position="727"/>
        <end position="736"/>
    </location>
</feature>
<dbReference type="PANTHER" id="PTHR22461">
    <property type="entry name" value="SERINE-RICH COILED-COIL DOMAIN-CONTAINING PROTEIN 2-RELATED"/>
    <property type="match status" value="1"/>
</dbReference>
<proteinExistence type="inferred from homology"/>
<feature type="compositionally biased region" description="Polar residues" evidence="4">
    <location>
        <begin position="23"/>
        <end position="33"/>
    </location>
</feature>
<dbReference type="Proteomes" id="UP001557470">
    <property type="component" value="Unassembled WGS sequence"/>
</dbReference>
<accession>A0ABD0WLD4</accession>
<feature type="compositionally biased region" description="Low complexity" evidence="4">
    <location>
        <begin position="346"/>
        <end position="366"/>
    </location>
</feature>
<evidence type="ECO:0000313" key="5">
    <source>
        <dbReference type="EMBL" id="KAL0964492.1"/>
    </source>
</evidence>
<dbReference type="PANTHER" id="PTHR22461:SF2">
    <property type="entry name" value="SERINE-RICH COILED-COIL DOMAIN-CONTAINING PROTEIN 2"/>
    <property type="match status" value="1"/>
</dbReference>
<evidence type="ECO:0000256" key="2">
    <source>
        <dbReference type="ARBA" id="ARBA00023054"/>
    </source>
</evidence>
<dbReference type="AlphaFoldDB" id="A0ABD0WLD4"/>
<feature type="region of interest" description="Disordered" evidence="4">
    <location>
        <begin position="1"/>
        <end position="52"/>
    </location>
</feature>
<feature type="region of interest" description="Disordered" evidence="4">
    <location>
        <begin position="337"/>
        <end position="418"/>
    </location>
</feature>
<evidence type="ECO:0000313" key="6">
    <source>
        <dbReference type="Proteomes" id="UP001557470"/>
    </source>
</evidence>
<feature type="compositionally biased region" description="Polar residues" evidence="4">
    <location>
        <begin position="758"/>
        <end position="790"/>
    </location>
</feature>
<feature type="compositionally biased region" description="Acidic residues" evidence="4">
    <location>
        <begin position="392"/>
        <end position="403"/>
    </location>
</feature>
<evidence type="ECO:0008006" key="7">
    <source>
        <dbReference type="Google" id="ProtNLM"/>
    </source>
</evidence>
<feature type="compositionally biased region" description="Low complexity" evidence="4">
    <location>
        <begin position="115"/>
        <end position="127"/>
    </location>
</feature>
<feature type="region of interest" description="Disordered" evidence="4">
    <location>
        <begin position="727"/>
        <end position="807"/>
    </location>
</feature>
<dbReference type="InterPro" id="IPR029627">
    <property type="entry name" value="CCSER"/>
</dbReference>
<feature type="compositionally biased region" description="Low complexity" evidence="4">
    <location>
        <begin position="173"/>
        <end position="191"/>
    </location>
</feature>
<feature type="compositionally biased region" description="Low complexity" evidence="4">
    <location>
        <begin position="377"/>
        <end position="389"/>
    </location>
</feature>
<name>A0ABD0WLD4_UMBPY</name>
<sequence length="807" mass="87644">MEVKSTKLAMVSRLPKFGVRPTTGATSPLSNGITQTTPPPQDSQTTPTARTNGVVRASSFSLKWMKNHGSAPTISSSPDSVGCSGDRQQNLQTQRSPGGRELKKPSLSTPKVVRKSGSSVSSTSSPKAIPHQATKTSPKSGPREGQRAPARSLPKACQNGAAAGSELVRPRASSSSPCSSSRDSLSQSSDSLKSLTLDNMVRSQSFTHFKQIPSPTSLPMARSFSFNRAVELAKPLANTQLQTPRTQHIKPSQLGNGRLGTGLGVGIETGLGGLQYHRSPSSVCSPCTTPGSMKKHLLPNCVLRKPSAPGYRLTHPGQAKKHKPLFTGSLKVDMGAGLMGDKDTIDPSPLTLTPDPPVDSDMTPGEQLGGTGEGLEDTSLSSASSLSRADTSEEFLDDSDNLGDGDRDTDDVSDRRMSGGFASQTRLRSFLDETLDWAGMGLSGQKERLGVGASFGILTPERGDFLQGSSQDLSQLNSSGATYMWDEEVLEPLGPPSQHPCEIYNQSDHFIRMDIRKNVDNQEPADLEYDDLMLDVDLDDNSSHHNGLSPVAVCGKRLDAARMAHCDRSERGGGSHWKRRHHRRNVPDAFHNDMGPVFQQCNGSVDSGRARVGPRLQSVRRRDANTGPLDELTLKHMAQDCSSVKNQLLKLKSLLQMEDGGPEIEDSEEDNAARLQLEELTKEVRVLREELRDKDRTICQLTRQQQQLQQQVPGRCHCHQRAASFRGDLRTQHDKATQTPWRGQGHSHAGMLPAPLSSPWQSQYQGSPRTTMSRPRHTSNTTGFQPQQPRSPHPGKTSKNSPHRGPQ</sequence>
<gene>
    <name evidence="5" type="ORF">UPYG_G00324580</name>
</gene>
<evidence type="ECO:0000256" key="1">
    <source>
        <dbReference type="ARBA" id="ARBA00010949"/>
    </source>
</evidence>
<comment type="similarity">
    <text evidence="1">Belongs to the CCSER family.</text>
</comment>
<keyword evidence="2 3" id="KW-0175">Coiled coil</keyword>
<comment type="caution">
    <text evidence="5">The sequence shown here is derived from an EMBL/GenBank/DDBJ whole genome shotgun (WGS) entry which is preliminary data.</text>
</comment>
<feature type="compositionally biased region" description="Polar residues" evidence="4">
    <location>
        <begin position="70"/>
        <end position="79"/>
    </location>
</feature>
<evidence type="ECO:0000256" key="3">
    <source>
        <dbReference type="SAM" id="Coils"/>
    </source>
</evidence>
<dbReference type="EMBL" id="JAGEUA010000010">
    <property type="protein sequence ID" value="KAL0964492.1"/>
    <property type="molecule type" value="Genomic_DNA"/>
</dbReference>
<evidence type="ECO:0000256" key="4">
    <source>
        <dbReference type="SAM" id="MobiDB-lite"/>
    </source>
</evidence>
<keyword evidence="6" id="KW-1185">Reference proteome</keyword>
<feature type="coiled-coil region" evidence="3">
    <location>
        <begin position="670"/>
        <end position="697"/>
    </location>
</feature>
<feature type="region of interest" description="Disordered" evidence="4">
    <location>
        <begin position="66"/>
        <end position="191"/>
    </location>
</feature>
<protein>
    <recommendedName>
        <fullName evidence="7">Serine-rich coiled-coil domain-containing protein 2-like</fullName>
    </recommendedName>
</protein>
<organism evidence="5 6">
    <name type="scientific">Umbra pygmaea</name>
    <name type="common">Eastern mudminnow</name>
    <dbReference type="NCBI Taxonomy" id="75934"/>
    <lineage>
        <taxon>Eukaryota</taxon>
        <taxon>Metazoa</taxon>
        <taxon>Chordata</taxon>
        <taxon>Craniata</taxon>
        <taxon>Vertebrata</taxon>
        <taxon>Euteleostomi</taxon>
        <taxon>Actinopterygii</taxon>
        <taxon>Neopterygii</taxon>
        <taxon>Teleostei</taxon>
        <taxon>Protacanthopterygii</taxon>
        <taxon>Esociformes</taxon>
        <taxon>Umbridae</taxon>
        <taxon>Umbra</taxon>
    </lineage>
</organism>
<feature type="compositionally biased region" description="Polar residues" evidence="4">
    <location>
        <begin position="86"/>
        <end position="96"/>
    </location>
</feature>
<reference evidence="5 6" key="1">
    <citation type="submission" date="2024-06" db="EMBL/GenBank/DDBJ databases">
        <authorList>
            <person name="Pan Q."/>
            <person name="Wen M."/>
            <person name="Jouanno E."/>
            <person name="Zahm M."/>
            <person name="Klopp C."/>
            <person name="Cabau C."/>
            <person name="Louis A."/>
            <person name="Berthelot C."/>
            <person name="Parey E."/>
            <person name="Roest Crollius H."/>
            <person name="Montfort J."/>
            <person name="Robinson-Rechavi M."/>
            <person name="Bouchez O."/>
            <person name="Lampietro C."/>
            <person name="Lopez Roques C."/>
            <person name="Donnadieu C."/>
            <person name="Postlethwait J."/>
            <person name="Bobe J."/>
            <person name="Verreycken H."/>
            <person name="Guiguen Y."/>
        </authorList>
    </citation>
    <scope>NUCLEOTIDE SEQUENCE [LARGE SCALE GENOMIC DNA]</scope>
    <source>
        <strain evidence="5">Up_M1</strain>
        <tissue evidence="5">Testis</tissue>
    </source>
</reference>